<dbReference type="PANTHER" id="PTHR42943">
    <property type="entry name" value="GLUTATHIONE S-TRANSFERASE KAPPA"/>
    <property type="match status" value="1"/>
</dbReference>
<dbReference type="AlphaFoldDB" id="A0A0N1HAE7"/>
<accession>A0A0N1HAE7</accession>
<dbReference type="GO" id="GO:0006749">
    <property type="term" value="P:glutathione metabolic process"/>
    <property type="evidence" value="ECO:0007669"/>
    <property type="project" value="TreeGrafter"/>
</dbReference>
<dbReference type="InterPro" id="IPR051924">
    <property type="entry name" value="GST_Kappa/NadH"/>
</dbReference>
<dbReference type="GO" id="GO:0005739">
    <property type="term" value="C:mitochondrion"/>
    <property type="evidence" value="ECO:0007669"/>
    <property type="project" value="TreeGrafter"/>
</dbReference>
<protein>
    <recommendedName>
        <fullName evidence="1">DSBA-like thioredoxin domain-containing protein</fullName>
    </recommendedName>
</protein>
<dbReference type="Gene3D" id="3.40.30.10">
    <property type="entry name" value="Glutaredoxin"/>
    <property type="match status" value="2"/>
</dbReference>
<dbReference type="OrthoDB" id="4664297at2759"/>
<reference evidence="2 3" key="1">
    <citation type="submission" date="2015-06" db="EMBL/GenBank/DDBJ databases">
        <title>Draft genome of the ant-associated black yeast Phialophora attae CBS 131958.</title>
        <authorList>
            <person name="Moreno L.F."/>
            <person name="Stielow B.J."/>
            <person name="de Hoog S."/>
            <person name="Vicente V.A."/>
            <person name="Weiss V.A."/>
            <person name="de Vries M."/>
            <person name="Cruz L.M."/>
            <person name="Souza E.M."/>
        </authorList>
    </citation>
    <scope>NUCLEOTIDE SEQUENCE [LARGE SCALE GENOMIC DNA]</scope>
    <source>
        <strain evidence="2 3">CBS 131958</strain>
    </source>
</reference>
<evidence type="ECO:0000259" key="1">
    <source>
        <dbReference type="Pfam" id="PF01323"/>
    </source>
</evidence>
<dbReference type="VEuPathDB" id="FungiDB:AB675_10862"/>
<dbReference type="InterPro" id="IPR036249">
    <property type="entry name" value="Thioredoxin-like_sf"/>
</dbReference>
<dbReference type="InterPro" id="IPR001853">
    <property type="entry name" value="DSBA-like_thioredoxin_dom"/>
</dbReference>
<dbReference type="RefSeq" id="XP_018000910.1">
    <property type="nucleotide sequence ID" value="XM_018139661.1"/>
</dbReference>
<proteinExistence type="predicted"/>
<dbReference type="STRING" id="1664694.A0A0N1HAE7"/>
<dbReference type="PANTHER" id="PTHR42943:SF2">
    <property type="entry name" value="GLUTATHIONE S-TRANSFERASE KAPPA 1"/>
    <property type="match status" value="1"/>
</dbReference>
<dbReference type="Proteomes" id="UP000038010">
    <property type="component" value="Unassembled WGS sequence"/>
</dbReference>
<dbReference type="SUPFAM" id="SSF52833">
    <property type="entry name" value="Thioredoxin-like"/>
    <property type="match status" value="2"/>
</dbReference>
<feature type="domain" description="DSBA-like thioredoxin" evidence="1">
    <location>
        <begin position="266"/>
        <end position="478"/>
    </location>
</feature>
<evidence type="ECO:0000313" key="2">
    <source>
        <dbReference type="EMBL" id="KPI40947.1"/>
    </source>
</evidence>
<dbReference type="GeneID" id="28731541"/>
<feature type="domain" description="DSBA-like thioredoxin" evidence="1">
    <location>
        <begin position="7"/>
        <end position="227"/>
    </location>
</feature>
<organism evidence="2 3">
    <name type="scientific">Cyphellophora attinorum</name>
    <dbReference type="NCBI Taxonomy" id="1664694"/>
    <lineage>
        <taxon>Eukaryota</taxon>
        <taxon>Fungi</taxon>
        <taxon>Dikarya</taxon>
        <taxon>Ascomycota</taxon>
        <taxon>Pezizomycotina</taxon>
        <taxon>Eurotiomycetes</taxon>
        <taxon>Chaetothyriomycetidae</taxon>
        <taxon>Chaetothyriales</taxon>
        <taxon>Cyphellophoraceae</taxon>
        <taxon>Cyphellophora</taxon>
    </lineage>
</organism>
<gene>
    <name evidence="2" type="ORF">AB675_10862</name>
</gene>
<comment type="caution">
    <text evidence="2">The sequence shown here is derived from an EMBL/GenBank/DDBJ whole genome shotgun (WGS) entry which is preliminary data.</text>
</comment>
<dbReference type="GO" id="GO:0004364">
    <property type="term" value="F:glutathione transferase activity"/>
    <property type="evidence" value="ECO:0007669"/>
    <property type="project" value="TreeGrafter"/>
</dbReference>
<dbReference type="GO" id="GO:0005777">
    <property type="term" value="C:peroxisome"/>
    <property type="evidence" value="ECO:0007669"/>
    <property type="project" value="TreeGrafter"/>
</dbReference>
<evidence type="ECO:0000313" key="3">
    <source>
        <dbReference type="Proteomes" id="UP000038010"/>
    </source>
</evidence>
<dbReference type="GO" id="GO:0004602">
    <property type="term" value="F:glutathione peroxidase activity"/>
    <property type="evidence" value="ECO:0007669"/>
    <property type="project" value="TreeGrafter"/>
</dbReference>
<sequence length="504" mass="56785">MSPQPTTLDFHYDISCPFAHIASLLIPALQTRHPNLQIAYRPVLLGAIYRATAAPQGAAGSASDTFNPTKRHVTSKAFVRTKARLGVVQNEPKRHPMKTTGALRLLYCVGDGKERVVLTKGLYDAYWVRGMDVSDVATLKTVVRECGDLAEGTRNKLLGMLEDGSFEGAKQRRELEETTNLAVERGAFGVPAFWIEAEEWTDRKTGQKKKGRLYWGQDRLQFVEKALFALERRSSVSGLPRLESLVPRAVAIGNRKVPDGQEAKMEFWYDFSSPWAFLGWTQLARLKRIFGSQLKIEMKPFLLGILFREIGAPNTPMAAVSEAKRIYSQLDHSDWTKWWNDVNHQEGRPDKNIDFYWADIFPIRTPTVLRAVLAEPKLVDVLFRACWERNKDMSSDEILREVIAEAGYDADAIMKSANSAEIKQDLRARTKEAKDIGICGVPSYRIFRRQKGQVGVDWKLVSDIIWGQDDIAAVEDLISGWDGQQQVSVAIEEVEGRGEAKSKL</sequence>
<dbReference type="Pfam" id="PF01323">
    <property type="entry name" value="DSBA"/>
    <property type="match status" value="2"/>
</dbReference>
<keyword evidence="3" id="KW-1185">Reference proteome</keyword>
<dbReference type="EMBL" id="LFJN01000011">
    <property type="protein sequence ID" value="KPI40947.1"/>
    <property type="molecule type" value="Genomic_DNA"/>
</dbReference>
<name>A0A0N1HAE7_9EURO</name>